<dbReference type="Pfam" id="PF00561">
    <property type="entry name" value="Abhydrolase_1"/>
    <property type="match status" value="1"/>
</dbReference>
<dbReference type="InterPro" id="IPR000073">
    <property type="entry name" value="AB_hydrolase_1"/>
</dbReference>
<dbReference type="PANTHER" id="PTHR43248:SF29">
    <property type="entry name" value="TRIPEPTIDYL AMINOPEPTIDASE"/>
    <property type="match status" value="1"/>
</dbReference>
<accession>A0A428ZDE9</accession>
<dbReference type="PANTHER" id="PTHR43248">
    <property type="entry name" value="2-SUCCINYL-6-HYDROXY-2,4-CYCLOHEXADIENE-1-CARBOXYLATE SYNTHASE"/>
    <property type="match status" value="1"/>
</dbReference>
<feature type="domain" description="Peptidase S33 tripeptidyl aminopeptidase-like C-terminal" evidence="5">
    <location>
        <begin position="346"/>
        <end position="439"/>
    </location>
</feature>
<reference evidence="6 7" key="1">
    <citation type="submission" date="2018-05" db="EMBL/GenBank/DDBJ databases">
        <title>Evolution of GPA BGCs.</title>
        <authorList>
            <person name="Waglechner N."/>
            <person name="Wright G.D."/>
        </authorList>
    </citation>
    <scope>NUCLEOTIDE SEQUENCE [LARGE SCALE GENOMIC DNA]</scope>
    <source>
        <strain evidence="6 7">A82846</strain>
    </source>
</reference>
<evidence type="ECO:0000313" key="7">
    <source>
        <dbReference type="Proteomes" id="UP000287547"/>
    </source>
</evidence>
<dbReference type="InterPro" id="IPR051601">
    <property type="entry name" value="Serine_prot/Carboxylest_S33"/>
</dbReference>
<name>A0A428ZDE9_KIBAR</name>
<proteinExistence type="inferred from homology"/>
<evidence type="ECO:0000256" key="2">
    <source>
        <dbReference type="ARBA" id="ARBA00022729"/>
    </source>
</evidence>
<comment type="caution">
    <text evidence="6">The sequence shown here is derived from an EMBL/GenBank/DDBJ whole genome shotgun (WGS) entry which is preliminary data.</text>
</comment>
<feature type="domain" description="AB hydrolase-1" evidence="4">
    <location>
        <begin position="38"/>
        <end position="222"/>
    </location>
</feature>
<organism evidence="6 7">
    <name type="scientific">Kibdelosporangium aridum</name>
    <dbReference type="NCBI Taxonomy" id="2030"/>
    <lineage>
        <taxon>Bacteria</taxon>
        <taxon>Bacillati</taxon>
        <taxon>Actinomycetota</taxon>
        <taxon>Actinomycetes</taxon>
        <taxon>Pseudonocardiales</taxon>
        <taxon>Pseudonocardiaceae</taxon>
        <taxon>Kibdelosporangium</taxon>
    </lineage>
</organism>
<dbReference type="Pfam" id="PF08386">
    <property type="entry name" value="Abhydrolase_4"/>
    <property type="match status" value="1"/>
</dbReference>
<sequence>MECATLTVPMDYRNPDDGRLSIAVSRRKAKNPAKRQGVLLLNPGGPGGDGLLMPNHLAGEAIADSFDLIGFDPRGVGRSTQLRCEVGHWEPRRTRPTDDQFPAIAAAKLSQEQACQRAGGGLRPFISTANTARDMDVIRAALGEKKINYLGFSYGTYLGAVYGSLFPRNLNRSVLDSSMHPDWLYYEQSKQQSVAAKQNFDAWAAWVAERDKTYHLGTSVAQVTAALDALGKQLAVTPVPWPEHPEYVKIDRNVFDMILGFETVYRPGWALTTELILKIKAAVGGTLPADAAKALAALTKYGIPETFNGVFPTVTCEADWPADLNVYYEQMRIFRERYPYGRGAEAAEPTECTFRSFTPPERITNLKRNGYPTGLVIQAEFDPATQYDGGPAMAAKLNHNLISVADEGAHGLYGRNDCATKKINEYLIDGVLPGSRVTCPGAPRPDGPALQSSRSLEERALELIKSQKLDRGF</sequence>
<evidence type="ECO:0000259" key="5">
    <source>
        <dbReference type="Pfam" id="PF08386"/>
    </source>
</evidence>
<gene>
    <name evidence="6" type="ORF">DMH04_14805</name>
</gene>
<dbReference type="Gene3D" id="3.40.50.1820">
    <property type="entry name" value="alpha/beta hydrolase"/>
    <property type="match status" value="1"/>
</dbReference>
<evidence type="ECO:0000259" key="4">
    <source>
        <dbReference type="Pfam" id="PF00561"/>
    </source>
</evidence>
<evidence type="ECO:0000256" key="3">
    <source>
        <dbReference type="ARBA" id="ARBA00022801"/>
    </source>
</evidence>
<dbReference type="Proteomes" id="UP000287547">
    <property type="component" value="Unassembled WGS sequence"/>
</dbReference>
<dbReference type="EMBL" id="QHKI01000010">
    <property type="protein sequence ID" value="RSM86103.1"/>
    <property type="molecule type" value="Genomic_DNA"/>
</dbReference>
<dbReference type="InterPro" id="IPR013595">
    <property type="entry name" value="Pept_S33_TAP-like_C"/>
</dbReference>
<keyword evidence="3 6" id="KW-0378">Hydrolase</keyword>
<evidence type="ECO:0000313" key="6">
    <source>
        <dbReference type="EMBL" id="RSM86103.1"/>
    </source>
</evidence>
<dbReference type="InterPro" id="IPR029058">
    <property type="entry name" value="AB_hydrolase_fold"/>
</dbReference>
<dbReference type="GO" id="GO:0016787">
    <property type="term" value="F:hydrolase activity"/>
    <property type="evidence" value="ECO:0007669"/>
    <property type="project" value="UniProtKB-KW"/>
</dbReference>
<dbReference type="AlphaFoldDB" id="A0A428ZDE9"/>
<keyword evidence="2" id="KW-0732">Signal</keyword>
<dbReference type="OrthoDB" id="3930934at2"/>
<evidence type="ECO:0000256" key="1">
    <source>
        <dbReference type="ARBA" id="ARBA00010088"/>
    </source>
</evidence>
<dbReference type="SUPFAM" id="SSF53474">
    <property type="entry name" value="alpha/beta-Hydrolases"/>
    <property type="match status" value="1"/>
</dbReference>
<protein>
    <submittedName>
        <fullName evidence="6">Alpha/beta hydrolase</fullName>
    </submittedName>
</protein>
<comment type="similarity">
    <text evidence="1">Belongs to the peptidase S33 family.</text>
</comment>